<evidence type="ECO:0000256" key="8">
    <source>
        <dbReference type="ARBA" id="ARBA00022683"/>
    </source>
</evidence>
<evidence type="ECO:0000256" key="11">
    <source>
        <dbReference type="ARBA" id="ARBA00022989"/>
    </source>
</evidence>
<dbReference type="GO" id="GO:0046166">
    <property type="term" value="P:glyceraldehyde-3-phosphate biosynthetic process"/>
    <property type="evidence" value="ECO:0007669"/>
    <property type="project" value="TreeGrafter"/>
</dbReference>
<dbReference type="SUPFAM" id="SSF51351">
    <property type="entry name" value="Triosephosphate isomerase (TIM)"/>
    <property type="match status" value="1"/>
</dbReference>
<evidence type="ECO:0000256" key="14">
    <source>
        <dbReference type="PROSITE-ProRule" id="PRU00421"/>
    </source>
</evidence>
<dbReference type="Proteomes" id="UP000001114">
    <property type="component" value="Chromosome"/>
</dbReference>
<evidence type="ECO:0000256" key="12">
    <source>
        <dbReference type="ARBA" id="ARBA00023136"/>
    </source>
</evidence>
<dbReference type="CDD" id="cd00212">
    <property type="entry name" value="PTS_IIB_glc"/>
    <property type="match status" value="1"/>
</dbReference>
<sequence length="357" mass="39687">MTAKKIYFGTNLKMYKGNAEVVQYLSELSDFATTFKSEYDIQLFVIPSYTTLKDAVELVKSKTGRPKIKIGAQNMNPNDNGQFTGEISPLMLKELGIELVMIGHSERRHVMKETDQEENEKVLASLKHNFITLLCIGETLEQKNYNISDEVLRTQLKIGLQGVTAEQLSKLWIAYEPVWAIGTGGIPASAEYADEKHAVIKQCLFELFAEESKKIPVLYGGSVNPENANSLITKPYIDGLFIGRSAWNTSNFHALIADVLNTLSGSKIDPIINKFTETAIQLVDKLGGKDNISALTHCATRIRVVLRNDGKMDKSAIEKIDCVKGLFSITNQYQIILGAGIVNQVHEEMVKLLARSL</sequence>
<dbReference type="GO" id="GO:0016301">
    <property type="term" value="F:kinase activity"/>
    <property type="evidence" value="ECO:0007669"/>
    <property type="project" value="UniProtKB-KW"/>
</dbReference>
<dbReference type="Gene3D" id="3.30.1360.60">
    <property type="entry name" value="Glucose permease domain IIB"/>
    <property type="match status" value="1"/>
</dbReference>
<evidence type="ECO:0000256" key="2">
    <source>
        <dbReference type="ARBA" id="ARBA00004939"/>
    </source>
</evidence>
<dbReference type="PROSITE" id="PS00171">
    <property type="entry name" value="TIM_1"/>
    <property type="match status" value="1"/>
</dbReference>
<comment type="similarity">
    <text evidence="3 15">Belongs to the triosephosphate isomerase family.</text>
</comment>
<dbReference type="InterPro" id="IPR035990">
    <property type="entry name" value="TIM_sf"/>
</dbReference>
<reference evidence="18" key="1">
    <citation type="journal article" date="2010" name="BMC Genomics">
        <title>A genomic perspective on the potential of Actinobacillus succinogenes for industrial succinate production.</title>
        <authorList>
            <person name="McKinlay J.B."/>
            <person name="Laivenieks M."/>
            <person name="Schindler B.D."/>
            <person name="McKinlay A.A."/>
            <person name="Siddaramappa S."/>
            <person name="Challacombe J.F."/>
            <person name="Lowry S.R."/>
            <person name="Clum A."/>
            <person name="Lapidus A.L."/>
            <person name="Burkhart K.B."/>
            <person name="Harkins V."/>
            <person name="Vieille C."/>
        </authorList>
    </citation>
    <scope>NUCLEOTIDE SEQUENCE [LARGE SCALE GENOMIC DNA]</scope>
    <source>
        <strain evidence="18">ATCC 55618 / DSM 22257 / CCUG 43843 / 130Z</strain>
    </source>
</reference>
<dbReference type="InterPro" id="IPR001996">
    <property type="entry name" value="PTS_IIB_1"/>
</dbReference>
<dbReference type="PANTHER" id="PTHR21139">
    <property type="entry name" value="TRIOSEPHOSPHATE ISOMERASE"/>
    <property type="match status" value="1"/>
</dbReference>
<dbReference type="AlphaFoldDB" id="A6VPN2"/>
<evidence type="ECO:0000256" key="9">
    <source>
        <dbReference type="ARBA" id="ARBA00022692"/>
    </source>
</evidence>
<dbReference type="InterPro" id="IPR020861">
    <property type="entry name" value="Triosephosphate_isomerase_AS"/>
</dbReference>
<dbReference type="HOGENOM" id="CLU_024251_2_3_6"/>
<name>A6VPN2_ACTSZ</name>
<keyword evidence="15" id="KW-0963">Cytoplasm</keyword>
<accession>A6VPN2</accession>
<comment type="pathway">
    <text evidence="15">Carbohydrate degradation; glycolysis; D-glyceraldehyde 3-phosphate from glycerone phosphate: step 1/1.</text>
</comment>
<dbReference type="Pfam" id="PF00121">
    <property type="entry name" value="TIM"/>
    <property type="match status" value="1"/>
</dbReference>
<dbReference type="UniPathway" id="UPA00109">
    <property type="reaction ID" value="UER00189"/>
</dbReference>
<dbReference type="EC" id="5.3.1.1" evidence="15"/>
<dbReference type="PROSITE" id="PS01035">
    <property type="entry name" value="PTS_EIIB_TYPE_1_CYS"/>
    <property type="match status" value="1"/>
</dbReference>
<keyword evidence="10" id="KW-0418">Kinase</keyword>
<keyword evidence="15" id="KW-0324">Glycolysis</keyword>
<dbReference type="eggNOG" id="COG0149">
    <property type="taxonomic scope" value="Bacteria"/>
</dbReference>
<evidence type="ECO:0000313" key="17">
    <source>
        <dbReference type="EMBL" id="ABR74929.1"/>
    </source>
</evidence>
<keyword evidence="7" id="KW-0808">Transferase</keyword>
<keyword evidence="18" id="KW-1185">Reference proteome</keyword>
<dbReference type="GO" id="GO:0004807">
    <property type="term" value="F:triose-phosphate isomerase activity"/>
    <property type="evidence" value="ECO:0007669"/>
    <property type="project" value="UniProtKB-UniRule"/>
</dbReference>
<evidence type="ECO:0000256" key="4">
    <source>
        <dbReference type="ARBA" id="ARBA00022448"/>
    </source>
</evidence>
<keyword evidence="5" id="KW-1003">Cell membrane</keyword>
<comment type="pathway">
    <text evidence="15">Carbohydrate biosynthesis; gluconeogenesis.</text>
</comment>
<comment type="catalytic activity">
    <reaction evidence="15">
        <text>D-glyceraldehyde 3-phosphate = dihydroxyacetone phosphate</text>
        <dbReference type="Rhea" id="RHEA:18585"/>
        <dbReference type="ChEBI" id="CHEBI:57642"/>
        <dbReference type="ChEBI" id="CHEBI:59776"/>
        <dbReference type="EC" id="5.3.1.1"/>
    </reaction>
</comment>
<evidence type="ECO:0000256" key="6">
    <source>
        <dbReference type="ARBA" id="ARBA00022597"/>
    </source>
</evidence>
<feature type="active site" description="Phosphocysteine intermediate; for EIIB activity" evidence="14">
    <location>
        <position position="298"/>
    </location>
</feature>
<dbReference type="UniPathway" id="UPA00138"/>
<dbReference type="RefSeq" id="WP_012073306.1">
    <property type="nucleotide sequence ID" value="NC_009655.1"/>
</dbReference>
<keyword evidence="8" id="KW-0598">Phosphotransferase system</keyword>
<dbReference type="PROSITE" id="PS51098">
    <property type="entry name" value="PTS_EIIB_TYPE_1"/>
    <property type="match status" value="1"/>
</dbReference>
<evidence type="ECO:0000313" key="18">
    <source>
        <dbReference type="Proteomes" id="UP000001114"/>
    </source>
</evidence>
<evidence type="ECO:0000256" key="13">
    <source>
        <dbReference type="ARBA" id="ARBA00023235"/>
    </source>
</evidence>
<dbReference type="Gene3D" id="3.20.20.70">
    <property type="entry name" value="Aldolase class I"/>
    <property type="match status" value="1"/>
</dbReference>
<comment type="subunit">
    <text evidence="15">Homodimer.</text>
</comment>
<dbReference type="GO" id="GO:0005829">
    <property type="term" value="C:cytosol"/>
    <property type="evidence" value="ECO:0007669"/>
    <property type="project" value="TreeGrafter"/>
</dbReference>
<keyword evidence="11" id="KW-1133">Transmembrane helix</keyword>
<dbReference type="GO" id="GO:0009401">
    <property type="term" value="P:phosphoenolpyruvate-dependent sugar phosphotransferase system"/>
    <property type="evidence" value="ECO:0007669"/>
    <property type="project" value="UniProtKB-KW"/>
</dbReference>
<keyword evidence="13 15" id="KW-0413">Isomerase</keyword>
<dbReference type="GO" id="GO:0005886">
    <property type="term" value="C:plasma membrane"/>
    <property type="evidence" value="ECO:0007669"/>
    <property type="project" value="UniProtKB-SubCell"/>
</dbReference>
<evidence type="ECO:0000256" key="15">
    <source>
        <dbReference type="RuleBase" id="RU363013"/>
    </source>
</evidence>
<dbReference type="STRING" id="339671.Asuc_1575"/>
<dbReference type="OrthoDB" id="9809429at2"/>
<dbReference type="EMBL" id="CP000746">
    <property type="protein sequence ID" value="ABR74929.1"/>
    <property type="molecule type" value="Genomic_DNA"/>
</dbReference>
<dbReference type="CDD" id="cd00311">
    <property type="entry name" value="TIM"/>
    <property type="match status" value="1"/>
</dbReference>
<evidence type="ECO:0000256" key="10">
    <source>
        <dbReference type="ARBA" id="ARBA00022777"/>
    </source>
</evidence>
<keyword evidence="12" id="KW-0472">Membrane</keyword>
<dbReference type="GO" id="GO:0008982">
    <property type="term" value="F:protein-N(PI)-phosphohistidine-sugar phosphotransferase activity"/>
    <property type="evidence" value="ECO:0007669"/>
    <property type="project" value="InterPro"/>
</dbReference>
<dbReference type="KEGG" id="asu:Asuc_1575"/>
<dbReference type="FunFam" id="3.30.1360.60:FF:000001">
    <property type="entry name" value="PTS system glucose-specific IIBC component PtsG"/>
    <property type="match status" value="1"/>
</dbReference>
<dbReference type="GO" id="GO:0006094">
    <property type="term" value="P:gluconeogenesis"/>
    <property type="evidence" value="ECO:0007669"/>
    <property type="project" value="UniProtKB-UniPathway"/>
</dbReference>
<dbReference type="NCBIfam" id="TIGR00419">
    <property type="entry name" value="tim"/>
    <property type="match status" value="1"/>
</dbReference>
<dbReference type="InterPro" id="IPR018113">
    <property type="entry name" value="PTrfase_EIIB_Cys"/>
</dbReference>
<proteinExistence type="inferred from homology"/>
<evidence type="ECO:0000256" key="7">
    <source>
        <dbReference type="ARBA" id="ARBA00022679"/>
    </source>
</evidence>
<keyword evidence="4" id="KW-0813">Transport</keyword>
<evidence type="ECO:0000256" key="1">
    <source>
        <dbReference type="ARBA" id="ARBA00004651"/>
    </source>
</evidence>
<dbReference type="PROSITE" id="PS51440">
    <property type="entry name" value="TIM_2"/>
    <property type="match status" value="1"/>
</dbReference>
<dbReference type="GO" id="GO:0006096">
    <property type="term" value="P:glycolytic process"/>
    <property type="evidence" value="ECO:0007669"/>
    <property type="project" value="UniProtKB-UniRule"/>
</dbReference>
<dbReference type="PANTHER" id="PTHR21139:SF42">
    <property type="entry name" value="TRIOSEPHOSPHATE ISOMERASE"/>
    <property type="match status" value="1"/>
</dbReference>
<gene>
    <name evidence="17" type="ordered locus">Asuc_1575</name>
</gene>
<organism evidence="17 18">
    <name type="scientific">Actinobacillus succinogenes (strain ATCC 55618 / DSM 22257 / CCUG 43843 / 130Z)</name>
    <dbReference type="NCBI Taxonomy" id="339671"/>
    <lineage>
        <taxon>Bacteria</taxon>
        <taxon>Pseudomonadati</taxon>
        <taxon>Pseudomonadota</taxon>
        <taxon>Gammaproteobacteria</taxon>
        <taxon>Pasteurellales</taxon>
        <taxon>Pasteurellaceae</taxon>
        <taxon>Actinobacillus</taxon>
    </lineage>
</organism>
<feature type="domain" description="PTS EIIB type-1" evidence="16">
    <location>
        <begin position="276"/>
        <end position="357"/>
    </location>
</feature>
<dbReference type="InterPro" id="IPR013785">
    <property type="entry name" value="Aldolase_TIM"/>
</dbReference>
<evidence type="ECO:0000256" key="3">
    <source>
        <dbReference type="ARBA" id="ARBA00007422"/>
    </source>
</evidence>
<dbReference type="InterPro" id="IPR036878">
    <property type="entry name" value="Glu_permease_IIB"/>
</dbReference>
<comment type="pathway">
    <text evidence="2">Carbohydrate metabolism; erythritol degradation.</text>
</comment>
<keyword evidence="15" id="KW-0312">Gluconeogenesis</keyword>
<dbReference type="SUPFAM" id="SSF55604">
    <property type="entry name" value="Glucose permease domain IIB"/>
    <property type="match status" value="1"/>
</dbReference>
<comment type="subcellular location">
    <subcellularLocation>
        <location evidence="1">Cell membrane</location>
        <topology evidence="1">Multi-pass membrane protein</topology>
    </subcellularLocation>
    <subcellularLocation>
        <location evidence="15">Cytoplasm</location>
    </subcellularLocation>
</comment>
<evidence type="ECO:0000259" key="16">
    <source>
        <dbReference type="PROSITE" id="PS51098"/>
    </source>
</evidence>
<protein>
    <recommendedName>
        <fullName evidence="15">Triosephosphate isomerase</fullName>
        <ecNumber evidence="15">5.3.1.1</ecNumber>
    </recommendedName>
</protein>
<keyword evidence="9" id="KW-0812">Transmembrane</keyword>
<dbReference type="GO" id="GO:0019563">
    <property type="term" value="P:glycerol catabolic process"/>
    <property type="evidence" value="ECO:0007669"/>
    <property type="project" value="TreeGrafter"/>
</dbReference>
<dbReference type="Pfam" id="PF00367">
    <property type="entry name" value="PTS_EIIB"/>
    <property type="match status" value="1"/>
</dbReference>
<evidence type="ECO:0000256" key="5">
    <source>
        <dbReference type="ARBA" id="ARBA00022475"/>
    </source>
</evidence>
<dbReference type="InterPro" id="IPR000652">
    <property type="entry name" value="Triosephosphate_isomerase"/>
</dbReference>
<dbReference type="NCBIfam" id="NF011497">
    <property type="entry name" value="PRK14905.1"/>
    <property type="match status" value="1"/>
</dbReference>
<keyword evidence="6" id="KW-0762">Sugar transport</keyword>